<evidence type="ECO:0000259" key="10">
    <source>
        <dbReference type="Pfam" id="PF01179"/>
    </source>
</evidence>
<evidence type="ECO:0000313" key="14">
    <source>
        <dbReference type="Proteomes" id="UP000775213"/>
    </source>
</evidence>
<comment type="PTM">
    <text evidence="8 9">Topaquinone (TPQ) is generated by copper-dependent autoxidation of a specific tyrosyl residue.</text>
</comment>
<keyword evidence="5 9" id="KW-0186">Copper</keyword>
<evidence type="ECO:0000259" key="11">
    <source>
        <dbReference type="Pfam" id="PF02727"/>
    </source>
</evidence>
<evidence type="ECO:0000256" key="8">
    <source>
        <dbReference type="PIRSR" id="PIRSR600269-51"/>
    </source>
</evidence>
<sequence>MEKPLMEAYRYLRSHLQSSGVSPIPPSRAEKKCGCANGASLASLQLHPASLVPNRPSQPSFGKQPVWELTAESPTMCYPVLNMESLAALLLPVLFSLLTSSTPHPLDPLTFTEISTVRSILSSHPPFSHPNSFPSITSLSLLEPPKPSILSWFPSSPPLPRRATVTAYSPNLTHLLSIDIPSRLILSHSTIPHPSAFPRLTSSDISRASSTALSDPRVIRTIQNRGLDPSRINCLPLSPGWFGPQEENRRLAKVQCFALFYNMTANFYMSPVEGLTVLVDLDVEAVVWVRDEGHGIPVRNGEGTDYRYTGGAGRRGIMMERAGGGTGFQVEGGHMVKWGNWELHVKMDERAGIVVSTVRVREAEGEDWRSVMYKGFASELFVPYMEASEGWYFRGYMDAGEYGLGSCAMPLVRLNDCPRNAYYMDAVFAGEDGQPFVRPDVICLFERYTGDVAWRHSELFSDEAIHESRPKVTLVVRMVASVGNYDYIFDWEFQQDGLIKIKVSLSGMLMVKGTVYQNMSQVPKEHDLHGTLVTENLIGITHDHFITFYLDMDIDGPNNSFVKVHMTKQEISPEESPRKSILKFNREVAKTEKDGRIKLNLYDPSEFHIVNPARLSKVGNPTGYKIVPAATAASLLDLTDPPQLRSGFTNNQIWITPYNQSEEWAGGLFAYQSRGDDTLAVWSERNRPIENKDIVTWYTLGFHHIPCQEDYPIMPTVSSSFDLKPVNFFDKNPILRAAPYFEDDLPVCETIARGELPKCNSI</sequence>
<evidence type="ECO:0000256" key="2">
    <source>
        <dbReference type="ARBA" id="ARBA00022723"/>
    </source>
</evidence>
<keyword evidence="4 9" id="KW-0560">Oxidoreductase</keyword>
<dbReference type="InterPro" id="IPR000269">
    <property type="entry name" value="Cu_amine_oxidase"/>
</dbReference>
<dbReference type="PANTHER" id="PTHR10638:SF41">
    <property type="entry name" value="AMINE OXIDASE"/>
    <property type="match status" value="1"/>
</dbReference>
<dbReference type="PROSITE" id="PS01164">
    <property type="entry name" value="COPPER_AMINE_OXID_1"/>
    <property type="match status" value="1"/>
</dbReference>
<dbReference type="InterPro" id="IPR036460">
    <property type="entry name" value="Cu_amine_oxidase_C_sf"/>
</dbReference>
<evidence type="ECO:0000313" key="13">
    <source>
        <dbReference type="EMBL" id="KAH0456955.1"/>
    </source>
</evidence>
<dbReference type="PROSITE" id="PS01165">
    <property type="entry name" value="COPPER_AMINE_OXID_2"/>
    <property type="match status" value="1"/>
</dbReference>
<dbReference type="InterPro" id="IPR016182">
    <property type="entry name" value="Cu_amine_oxidase_N-reg"/>
</dbReference>
<feature type="domain" description="Copper amine oxidase catalytic" evidence="10">
    <location>
        <begin position="325"/>
        <end position="734"/>
    </location>
</feature>
<feature type="active site" description="Proton acceptor" evidence="7">
    <location>
        <position position="398"/>
    </location>
</feature>
<evidence type="ECO:0000256" key="9">
    <source>
        <dbReference type="RuleBase" id="RU000672"/>
    </source>
</evidence>
<dbReference type="PANTHER" id="PTHR10638">
    <property type="entry name" value="COPPER AMINE OXIDASE"/>
    <property type="match status" value="1"/>
</dbReference>
<dbReference type="Pfam" id="PF02727">
    <property type="entry name" value="Cu_amine_oxidN2"/>
    <property type="match status" value="1"/>
</dbReference>
<evidence type="ECO:0000256" key="5">
    <source>
        <dbReference type="ARBA" id="ARBA00023008"/>
    </source>
</evidence>
<evidence type="ECO:0000256" key="6">
    <source>
        <dbReference type="ARBA" id="ARBA00023157"/>
    </source>
</evidence>
<comment type="caution">
    <text evidence="13">The sequence shown here is derived from an EMBL/GenBank/DDBJ whole genome shotgun (WGS) entry which is preliminary data.</text>
</comment>
<dbReference type="InterPro" id="IPR015798">
    <property type="entry name" value="Cu_amine_oxidase_C"/>
</dbReference>
<dbReference type="SUPFAM" id="SSF54416">
    <property type="entry name" value="Amine oxidase N-terminal region"/>
    <property type="match status" value="2"/>
</dbReference>
<keyword evidence="3 7" id="KW-0801">TPQ</keyword>
<dbReference type="Proteomes" id="UP000775213">
    <property type="component" value="Unassembled WGS sequence"/>
</dbReference>
<organism evidence="13 14">
    <name type="scientific">Dendrobium chrysotoxum</name>
    <name type="common">Orchid</name>
    <dbReference type="NCBI Taxonomy" id="161865"/>
    <lineage>
        <taxon>Eukaryota</taxon>
        <taxon>Viridiplantae</taxon>
        <taxon>Streptophyta</taxon>
        <taxon>Embryophyta</taxon>
        <taxon>Tracheophyta</taxon>
        <taxon>Spermatophyta</taxon>
        <taxon>Magnoliopsida</taxon>
        <taxon>Liliopsida</taxon>
        <taxon>Asparagales</taxon>
        <taxon>Orchidaceae</taxon>
        <taxon>Epidendroideae</taxon>
        <taxon>Malaxideae</taxon>
        <taxon>Dendrobiinae</taxon>
        <taxon>Dendrobium</taxon>
    </lineage>
</organism>
<reference evidence="13 14" key="1">
    <citation type="journal article" date="2021" name="Hortic Res">
        <title>Chromosome-scale assembly of the Dendrobium chrysotoxum genome enhances the understanding of orchid evolution.</title>
        <authorList>
            <person name="Zhang Y."/>
            <person name="Zhang G.Q."/>
            <person name="Zhang D."/>
            <person name="Liu X.D."/>
            <person name="Xu X.Y."/>
            <person name="Sun W.H."/>
            <person name="Yu X."/>
            <person name="Zhu X."/>
            <person name="Wang Z.W."/>
            <person name="Zhao X."/>
            <person name="Zhong W.Y."/>
            <person name="Chen H."/>
            <person name="Yin W.L."/>
            <person name="Huang T."/>
            <person name="Niu S.C."/>
            <person name="Liu Z.J."/>
        </authorList>
    </citation>
    <scope>NUCLEOTIDE SEQUENCE [LARGE SCALE GENOMIC DNA]</scope>
    <source>
        <strain evidence="13">Lindl</strain>
    </source>
</reference>
<evidence type="ECO:0000256" key="3">
    <source>
        <dbReference type="ARBA" id="ARBA00022772"/>
    </source>
</evidence>
<feature type="modified residue" description="2',4',5'-topaquinone" evidence="8">
    <location>
        <position position="485"/>
    </location>
</feature>
<dbReference type="EC" id="1.4.3.-" evidence="9"/>
<evidence type="ECO:0000256" key="4">
    <source>
        <dbReference type="ARBA" id="ARBA00023002"/>
    </source>
</evidence>
<evidence type="ECO:0000259" key="12">
    <source>
        <dbReference type="Pfam" id="PF02728"/>
    </source>
</evidence>
<proteinExistence type="inferred from homology"/>
<keyword evidence="2 9" id="KW-0479">Metal-binding</keyword>
<dbReference type="InterPro" id="IPR049947">
    <property type="entry name" value="Cu_Am_Ox_Cu-bd"/>
</dbReference>
<dbReference type="AlphaFoldDB" id="A0AAV7GL43"/>
<gene>
    <name evidence="13" type="ORF">IEQ34_014862</name>
</gene>
<dbReference type="Gene3D" id="3.10.450.40">
    <property type="match status" value="2"/>
</dbReference>
<dbReference type="InterPro" id="IPR015800">
    <property type="entry name" value="Cu_amine_oxidase_N2"/>
</dbReference>
<dbReference type="Pfam" id="PF02728">
    <property type="entry name" value="Cu_amine_oxidN3"/>
    <property type="match status" value="1"/>
</dbReference>
<dbReference type="GO" id="GO:0009308">
    <property type="term" value="P:amine metabolic process"/>
    <property type="evidence" value="ECO:0007669"/>
    <property type="project" value="UniProtKB-UniRule"/>
</dbReference>
<dbReference type="GO" id="GO:0005507">
    <property type="term" value="F:copper ion binding"/>
    <property type="evidence" value="ECO:0007669"/>
    <property type="project" value="InterPro"/>
</dbReference>
<accession>A0AAV7GL43</accession>
<comment type="cofactor">
    <cofactor evidence="9">
        <name>Cu cation</name>
        <dbReference type="ChEBI" id="CHEBI:23378"/>
    </cofactor>
    <text evidence="9">Contains 1 topaquinone per subunit.</text>
</comment>
<feature type="domain" description="Copper amine oxidase N3-terminal" evidence="12">
    <location>
        <begin position="199"/>
        <end position="298"/>
    </location>
</feature>
<feature type="domain" description="Copper amine oxidase N2-terminal" evidence="11">
    <location>
        <begin position="104"/>
        <end position="187"/>
    </location>
</feature>
<dbReference type="Gene3D" id="2.70.98.20">
    <property type="entry name" value="Copper amine oxidase, catalytic domain"/>
    <property type="match status" value="1"/>
</dbReference>
<evidence type="ECO:0000256" key="7">
    <source>
        <dbReference type="PIRSR" id="PIRSR600269-50"/>
    </source>
</evidence>
<protein>
    <recommendedName>
        <fullName evidence="9">Amine oxidase</fullName>
        <ecNumber evidence="9">1.4.3.-</ecNumber>
    </recommendedName>
</protein>
<keyword evidence="6" id="KW-1015">Disulfide bond</keyword>
<feature type="active site" description="Schiff-base intermediate with substrate; via topaquinone" evidence="7">
    <location>
        <position position="485"/>
    </location>
</feature>
<dbReference type="GO" id="GO:0008131">
    <property type="term" value="F:primary methylamine oxidase activity"/>
    <property type="evidence" value="ECO:0007669"/>
    <property type="project" value="InterPro"/>
</dbReference>
<name>A0AAV7GL43_DENCH</name>
<dbReference type="InterPro" id="IPR049948">
    <property type="entry name" value="Cu_Am_ox_TPQ-bd"/>
</dbReference>
<dbReference type="FunFam" id="2.70.98.20:FF:000004">
    <property type="entry name" value="Amine oxidase"/>
    <property type="match status" value="1"/>
</dbReference>
<comment type="similarity">
    <text evidence="1 9">Belongs to the copper/topaquinone oxidase family.</text>
</comment>
<dbReference type="Pfam" id="PF01179">
    <property type="entry name" value="Cu_amine_oxid"/>
    <property type="match status" value="1"/>
</dbReference>
<evidence type="ECO:0000256" key="1">
    <source>
        <dbReference type="ARBA" id="ARBA00007983"/>
    </source>
</evidence>
<keyword evidence="14" id="KW-1185">Reference proteome</keyword>
<dbReference type="InterPro" id="IPR015802">
    <property type="entry name" value="Cu_amine_oxidase_N3"/>
</dbReference>
<dbReference type="SUPFAM" id="SSF49998">
    <property type="entry name" value="Amine oxidase catalytic domain"/>
    <property type="match status" value="1"/>
</dbReference>
<dbReference type="GO" id="GO:0048038">
    <property type="term" value="F:quinone binding"/>
    <property type="evidence" value="ECO:0007669"/>
    <property type="project" value="InterPro"/>
</dbReference>
<dbReference type="EMBL" id="JAGFBR010000013">
    <property type="protein sequence ID" value="KAH0456955.1"/>
    <property type="molecule type" value="Genomic_DNA"/>
</dbReference>